<accession>A0A6L5XWU0</accession>
<sequence length="615" mass="71426">MYLIPQPKKITKIEGVYRIRYQDHIMIDSNCGSSLDEYAKILKQEIEQSLGFSLMIKRGKKKQNGIYFSICKEYKEQEYMLKVNTEGIEIAAGSDTGVLYGVQTLRQIVRQNGTSIPYLTIFDEPAILNRGFYHDVTRGRVPKLSYLKWLADKLAFYKMNQLQLYIEHSFLFEDFSEVWRDDTPLTAEEIMELDRYCSRIGIELVPSISCFGHLYKILSTKSYSHLCELEEPEKEPFSFLARMQHHTIDVSNENSLEFIKKMIEEFLPLFSSSQFNICADETFDLGKGKSKVLAGQIGRDRMYLNYVKELCEFLVEKGKRPMFWGDIICGFPEAIKELPKETICLNWGYAPNQRELESKKLHEVGATQYSCPGVGGWNQFINLIDSSYENIKRMCTYAEKYNSLGVLNTDWGDFGHINQPQFSITGLIYGAAFSWNTDIPSKEMINRQISYLEFGDSTESFVSLIAKSEKYRSFEWEGAVRYMELSIQGASEEEKELYFKEVSNLSNVAENNIELEQLVNELYESISFMNIETRKGVKPYIVAAEGMILFNQIGAIIGKREYGINSSIEVKEKELAVILENWFYHYKQLWRLVSKESELYRIQAVINWYADYLRK</sequence>
<organism evidence="9 10">
    <name type="scientific">Velocimicrobium porci</name>
    <dbReference type="NCBI Taxonomy" id="2606634"/>
    <lineage>
        <taxon>Bacteria</taxon>
        <taxon>Bacillati</taxon>
        <taxon>Bacillota</taxon>
        <taxon>Clostridia</taxon>
        <taxon>Lachnospirales</taxon>
        <taxon>Lachnospiraceae</taxon>
        <taxon>Velocimicrobium</taxon>
    </lineage>
</organism>
<feature type="domain" description="Glycoside hydrolase family 20 catalytic" evidence="7">
    <location>
        <begin position="130"/>
        <end position="349"/>
    </location>
</feature>
<name>A0A6L5XWU0_9FIRM</name>
<reference evidence="9 10" key="1">
    <citation type="submission" date="2019-08" db="EMBL/GenBank/DDBJ databases">
        <title>In-depth cultivation of the pig gut microbiome towards novel bacterial diversity and tailored functional studies.</title>
        <authorList>
            <person name="Wylensek D."/>
            <person name="Hitch T.C.A."/>
            <person name="Clavel T."/>
        </authorList>
    </citation>
    <scope>NUCLEOTIDE SEQUENCE [LARGE SCALE GENOMIC DNA]</scope>
    <source>
        <strain evidence="9 10">WCA-693-APC-MOT-I</strain>
    </source>
</reference>
<evidence type="ECO:0000256" key="4">
    <source>
        <dbReference type="ARBA" id="ARBA00022801"/>
    </source>
</evidence>
<protein>
    <recommendedName>
        <fullName evidence="3">beta-N-acetylhexosaminidase</fullName>
        <ecNumber evidence="3">3.2.1.52</ecNumber>
    </recommendedName>
</protein>
<dbReference type="CDD" id="cd06565">
    <property type="entry name" value="GH20_GcnA-like"/>
    <property type="match status" value="1"/>
</dbReference>
<keyword evidence="10" id="KW-1185">Reference proteome</keyword>
<dbReference type="AlphaFoldDB" id="A0A6L5XWU0"/>
<dbReference type="GO" id="GO:0030203">
    <property type="term" value="P:glycosaminoglycan metabolic process"/>
    <property type="evidence" value="ECO:0007669"/>
    <property type="project" value="TreeGrafter"/>
</dbReference>
<dbReference type="Pfam" id="PF02838">
    <property type="entry name" value="Glyco_hydro_20b"/>
    <property type="match status" value="1"/>
</dbReference>
<feature type="domain" description="Beta-hexosaminidase bacterial type N-terminal" evidence="8">
    <location>
        <begin position="2"/>
        <end position="123"/>
    </location>
</feature>
<gene>
    <name evidence="9" type="ORF">FYJ58_04195</name>
</gene>
<evidence type="ECO:0000313" key="10">
    <source>
        <dbReference type="Proteomes" id="UP000482209"/>
    </source>
</evidence>
<dbReference type="PANTHER" id="PTHR22600">
    <property type="entry name" value="BETA-HEXOSAMINIDASE"/>
    <property type="match status" value="1"/>
</dbReference>
<dbReference type="Pfam" id="PF00728">
    <property type="entry name" value="Glyco_hydro_20"/>
    <property type="match status" value="1"/>
</dbReference>
<dbReference type="InterPro" id="IPR015882">
    <property type="entry name" value="HEX_bac_N"/>
</dbReference>
<dbReference type="Gene3D" id="3.20.20.80">
    <property type="entry name" value="Glycosidases"/>
    <property type="match status" value="1"/>
</dbReference>
<comment type="similarity">
    <text evidence="2">Belongs to the glycosyl hydrolase 20 family.</text>
</comment>
<evidence type="ECO:0000259" key="8">
    <source>
        <dbReference type="Pfam" id="PF02838"/>
    </source>
</evidence>
<proteinExistence type="inferred from homology"/>
<keyword evidence="4 9" id="KW-0378">Hydrolase</keyword>
<dbReference type="GO" id="GO:0016020">
    <property type="term" value="C:membrane"/>
    <property type="evidence" value="ECO:0007669"/>
    <property type="project" value="TreeGrafter"/>
</dbReference>
<dbReference type="InterPro" id="IPR017853">
    <property type="entry name" value="GH"/>
</dbReference>
<evidence type="ECO:0000259" key="7">
    <source>
        <dbReference type="Pfam" id="PF00728"/>
    </source>
</evidence>
<dbReference type="EC" id="3.2.1.52" evidence="3"/>
<evidence type="ECO:0000256" key="1">
    <source>
        <dbReference type="ARBA" id="ARBA00001231"/>
    </source>
</evidence>
<dbReference type="PANTHER" id="PTHR22600:SF57">
    <property type="entry name" value="BETA-N-ACETYLHEXOSAMINIDASE"/>
    <property type="match status" value="1"/>
</dbReference>
<comment type="catalytic activity">
    <reaction evidence="1">
        <text>Hydrolysis of terminal non-reducing N-acetyl-D-hexosamine residues in N-acetyl-beta-D-hexosaminides.</text>
        <dbReference type="EC" id="3.2.1.52"/>
    </reaction>
</comment>
<evidence type="ECO:0000256" key="5">
    <source>
        <dbReference type="ARBA" id="ARBA00023295"/>
    </source>
</evidence>
<evidence type="ECO:0000313" key="9">
    <source>
        <dbReference type="EMBL" id="MSS63079.1"/>
    </source>
</evidence>
<dbReference type="SUPFAM" id="SSF55545">
    <property type="entry name" value="beta-N-acetylhexosaminidase-like domain"/>
    <property type="match status" value="1"/>
</dbReference>
<dbReference type="GO" id="GO:0005975">
    <property type="term" value="P:carbohydrate metabolic process"/>
    <property type="evidence" value="ECO:0007669"/>
    <property type="project" value="InterPro"/>
</dbReference>
<comment type="caution">
    <text evidence="9">The sequence shown here is derived from an EMBL/GenBank/DDBJ whole genome shotgun (WGS) entry which is preliminary data.</text>
</comment>
<dbReference type="GO" id="GO:0004563">
    <property type="term" value="F:beta-N-acetylhexosaminidase activity"/>
    <property type="evidence" value="ECO:0007669"/>
    <property type="project" value="UniProtKB-EC"/>
</dbReference>
<feature type="active site" description="Proton donor" evidence="6">
    <location>
        <position position="281"/>
    </location>
</feature>
<dbReference type="InterPro" id="IPR025705">
    <property type="entry name" value="Beta_hexosaminidase_sua/sub"/>
</dbReference>
<evidence type="ECO:0000256" key="2">
    <source>
        <dbReference type="ARBA" id="ARBA00006285"/>
    </source>
</evidence>
<dbReference type="RefSeq" id="WP_154517694.1">
    <property type="nucleotide sequence ID" value="NZ_VUMT01000004.1"/>
</dbReference>
<evidence type="ECO:0000256" key="3">
    <source>
        <dbReference type="ARBA" id="ARBA00012663"/>
    </source>
</evidence>
<dbReference type="InterPro" id="IPR029018">
    <property type="entry name" value="Hex-like_dom2"/>
</dbReference>
<dbReference type="SUPFAM" id="SSF51445">
    <property type="entry name" value="(Trans)glycosidases"/>
    <property type="match status" value="1"/>
</dbReference>
<dbReference type="InterPro" id="IPR015883">
    <property type="entry name" value="Glyco_hydro_20_cat"/>
</dbReference>
<dbReference type="EMBL" id="VUMT01000004">
    <property type="protein sequence ID" value="MSS63079.1"/>
    <property type="molecule type" value="Genomic_DNA"/>
</dbReference>
<dbReference type="PRINTS" id="PR00738">
    <property type="entry name" value="GLHYDRLASE20"/>
</dbReference>
<dbReference type="Proteomes" id="UP000482209">
    <property type="component" value="Unassembled WGS sequence"/>
</dbReference>
<evidence type="ECO:0000256" key="6">
    <source>
        <dbReference type="PIRSR" id="PIRSR625705-1"/>
    </source>
</evidence>
<dbReference type="Gene3D" id="3.30.379.10">
    <property type="entry name" value="Chitobiase/beta-hexosaminidase domain 2-like"/>
    <property type="match status" value="1"/>
</dbReference>
<keyword evidence="5" id="KW-0326">Glycosidase</keyword>